<feature type="chain" id="PRO_5046913755" evidence="2">
    <location>
        <begin position="31"/>
        <end position="120"/>
    </location>
</feature>
<keyword evidence="4" id="KW-1185">Reference proteome</keyword>
<feature type="compositionally biased region" description="Basic and acidic residues" evidence="1">
    <location>
        <begin position="79"/>
        <end position="106"/>
    </location>
</feature>
<reference evidence="3 4" key="1">
    <citation type="submission" date="2024-10" db="EMBL/GenBank/DDBJ databases">
        <title>The Natural Products Discovery Center: Release of the First 8490 Sequenced Strains for Exploring Actinobacteria Biosynthetic Diversity.</title>
        <authorList>
            <person name="Kalkreuter E."/>
            <person name="Kautsar S.A."/>
            <person name="Yang D."/>
            <person name="Bader C.D."/>
            <person name="Teijaro C.N."/>
            <person name="Fluegel L."/>
            <person name="Davis C.M."/>
            <person name="Simpson J.R."/>
            <person name="Lauterbach L."/>
            <person name="Steele A.D."/>
            <person name="Gui C."/>
            <person name="Meng S."/>
            <person name="Li G."/>
            <person name="Viehrig K."/>
            <person name="Ye F."/>
            <person name="Su P."/>
            <person name="Kiefer A.F."/>
            <person name="Nichols A."/>
            <person name="Cepeda A.J."/>
            <person name="Yan W."/>
            <person name="Fan B."/>
            <person name="Jiang Y."/>
            <person name="Adhikari A."/>
            <person name="Zheng C.-J."/>
            <person name="Schuster L."/>
            <person name="Cowan T.M."/>
            <person name="Smanski M.J."/>
            <person name="Chevrette M.G."/>
            <person name="De Carvalho L.P.S."/>
            <person name="Shen B."/>
        </authorList>
    </citation>
    <scope>NUCLEOTIDE SEQUENCE [LARGE SCALE GENOMIC DNA]</scope>
    <source>
        <strain evidence="3 4">NPDC020568</strain>
    </source>
</reference>
<feature type="compositionally biased region" description="Basic residues" evidence="1">
    <location>
        <begin position="110"/>
        <end position="120"/>
    </location>
</feature>
<dbReference type="Proteomes" id="UP001611263">
    <property type="component" value="Unassembled WGS sequence"/>
</dbReference>
<gene>
    <name evidence="3" type="ORF">ACH4WX_24165</name>
</gene>
<evidence type="ECO:0000256" key="2">
    <source>
        <dbReference type="SAM" id="SignalP"/>
    </source>
</evidence>
<protein>
    <submittedName>
        <fullName evidence="3">Uncharacterized protein</fullName>
    </submittedName>
</protein>
<keyword evidence="2" id="KW-0732">Signal</keyword>
<sequence length="120" mass="12427">MKKIWIGAVGTFGVAFPLLMGLVGAAPAGAADPAGPMGTASAGYAAVQVSAPALENKPKKITVKVRCDQVVNGTPANGHSEKKVEGEGRAYNRADAQKAAEKDVDSKMPPGRHKRHCHVI</sequence>
<accession>A0ABW7TS38</accession>
<feature type="region of interest" description="Disordered" evidence="1">
    <location>
        <begin position="71"/>
        <end position="120"/>
    </location>
</feature>
<dbReference type="GeneID" id="93509588"/>
<dbReference type="EMBL" id="JBIRUQ010000006">
    <property type="protein sequence ID" value="MFI1463826.1"/>
    <property type="molecule type" value="Genomic_DNA"/>
</dbReference>
<evidence type="ECO:0000313" key="3">
    <source>
        <dbReference type="EMBL" id="MFI1463826.1"/>
    </source>
</evidence>
<dbReference type="RefSeq" id="WP_156052395.1">
    <property type="nucleotide sequence ID" value="NZ_JBIRUQ010000006.1"/>
</dbReference>
<comment type="caution">
    <text evidence="3">The sequence shown here is derived from an EMBL/GenBank/DDBJ whole genome shotgun (WGS) entry which is preliminary data.</text>
</comment>
<feature type="signal peptide" evidence="2">
    <location>
        <begin position="1"/>
        <end position="30"/>
    </location>
</feature>
<name>A0ABW7TS38_9NOCA</name>
<evidence type="ECO:0000313" key="4">
    <source>
        <dbReference type="Proteomes" id="UP001611263"/>
    </source>
</evidence>
<organism evidence="3 4">
    <name type="scientific">Nocardia carnea</name>
    <dbReference type="NCBI Taxonomy" id="37328"/>
    <lineage>
        <taxon>Bacteria</taxon>
        <taxon>Bacillati</taxon>
        <taxon>Actinomycetota</taxon>
        <taxon>Actinomycetes</taxon>
        <taxon>Mycobacteriales</taxon>
        <taxon>Nocardiaceae</taxon>
        <taxon>Nocardia</taxon>
    </lineage>
</organism>
<evidence type="ECO:0000256" key="1">
    <source>
        <dbReference type="SAM" id="MobiDB-lite"/>
    </source>
</evidence>
<proteinExistence type="predicted"/>